<dbReference type="Gene3D" id="3.20.20.370">
    <property type="entry name" value="Glycoside hydrolase/deacetylase"/>
    <property type="match status" value="1"/>
</dbReference>
<feature type="compositionally biased region" description="Acidic residues" evidence="3">
    <location>
        <begin position="37"/>
        <end position="76"/>
    </location>
</feature>
<keyword evidence="2" id="KW-0378">Hydrolase</keyword>
<name>A0A6N8FK60_9BACI</name>
<dbReference type="Pfam" id="PF01522">
    <property type="entry name" value="Polysacc_deac_1"/>
    <property type="match status" value="1"/>
</dbReference>
<dbReference type="InterPro" id="IPR002509">
    <property type="entry name" value="NODB_dom"/>
</dbReference>
<comment type="caution">
    <text evidence="5">The sequence shown here is derived from an EMBL/GenBank/DDBJ whole genome shotgun (WGS) entry which is preliminary data.</text>
</comment>
<dbReference type="PANTHER" id="PTHR10587">
    <property type="entry name" value="GLYCOSYL TRANSFERASE-RELATED"/>
    <property type="match status" value="1"/>
</dbReference>
<proteinExistence type="predicted"/>
<dbReference type="GO" id="GO:0016810">
    <property type="term" value="F:hydrolase activity, acting on carbon-nitrogen (but not peptide) bonds"/>
    <property type="evidence" value="ECO:0007669"/>
    <property type="project" value="InterPro"/>
</dbReference>
<organism evidence="5 6">
    <name type="scientific">Ornithinibacillus caprae</name>
    <dbReference type="NCBI Taxonomy" id="2678566"/>
    <lineage>
        <taxon>Bacteria</taxon>
        <taxon>Bacillati</taxon>
        <taxon>Bacillota</taxon>
        <taxon>Bacilli</taxon>
        <taxon>Bacillales</taxon>
        <taxon>Bacillaceae</taxon>
        <taxon>Ornithinibacillus</taxon>
    </lineage>
</organism>
<sequence length="306" mass="34735">MITAGGKLVRKIVVILSVLFFILLVACNDENSVPEENTSDDVEQENKDSEEDTKNEEDEDEKDLDEEVPESEENSEVVEPKYKIDENASVVPVEDGVNENVVLLTIDDAPDKYSLEMAKKLKELEAGAIFFVNGHFIDTEEEQETLKQIHEMGFVIGNHTYNHPLLSDLEGKDDQQREEIVGLNNVIEEIIGERPAFFRAPNGVNTDYSRQLALEEEMVLMNWTYGYDYFKPYMDAEKLTTAMVTGEGPEVDVPYSLLKPGANLLMHDREWTNDALEEIVTGLREQGYEIVDPHLIQTISEKESVE</sequence>
<dbReference type="CDD" id="cd10917">
    <property type="entry name" value="CE4_NodB_like_6s_7s"/>
    <property type="match status" value="1"/>
</dbReference>
<protein>
    <submittedName>
        <fullName evidence="5">Polysaccharide deacetylase family protein</fullName>
    </submittedName>
</protein>
<gene>
    <name evidence="5" type="ORF">GMD78_14530</name>
</gene>
<feature type="domain" description="NodB homology" evidence="4">
    <location>
        <begin position="100"/>
        <end position="291"/>
    </location>
</feature>
<dbReference type="GO" id="GO:0005975">
    <property type="term" value="P:carbohydrate metabolic process"/>
    <property type="evidence" value="ECO:0007669"/>
    <property type="project" value="InterPro"/>
</dbReference>
<feature type="region of interest" description="Disordered" evidence="3">
    <location>
        <begin position="32"/>
        <end position="83"/>
    </location>
</feature>
<evidence type="ECO:0000256" key="2">
    <source>
        <dbReference type="ARBA" id="ARBA00022801"/>
    </source>
</evidence>
<dbReference type="InterPro" id="IPR050248">
    <property type="entry name" value="Polysacc_deacetylase_ArnD"/>
</dbReference>
<dbReference type="EMBL" id="WOCA01000012">
    <property type="protein sequence ID" value="MUK89581.1"/>
    <property type="molecule type" value="Genomic_DNA"/>
</dbReference>
<dbReference type="AlphaFoldDB" id="A0A6N8FK60"/>
<dbReference type="GO" id="GO:0016020">
    <property type="term" value="C:membrane"/>
    <property type="evidence" value="ECO:0007669"/>
    <property type="project" value="TreeGrafter"/>
</dbReference>
<dbReference type="PANTHER" id="PTHR10587:SF133">
    <property type="entry name" value="CHITIN DEACETYLASE 1-RELATED"/>
    <property type="match status" value="1"/>
</dbReference>
<evidence type="ECO:0000256" key="3">
    <source>
        <dbReference type="SAM" id="MobiDB-lite"/>
    </source>
</evidence>
<dbReference type="PROSITE" id="PS51677">
    <property type="entry name" value="NODB"/>
    <property type="match status" value="1"/>
</dbReference>
<evidence type="ECO:0000259" key="4">
    <source>
        <dbReference type="PROSITE" id="PS51677"/>
    </source>
</evidence>
<dbReference type="GO" id="GO:0046872">
    <property type="term" value="F:metal ion binding"/>
    <property type="evidence" value="ECO:0007669"/>
    <property type="project" value="UniProtKB-KW"/>
</dbReference>
<evidence type="ECO:0000256" key="1">
    <source>
        <dbReference type="ARBA" id="ARBA00022723"/>
    </source>
</evidence>
<accession>A0A6N8FK60</accession>
<keyword evidence="1" id="KW-0479">Metal-binding</keyword>
<evidence type="ECO:0000313" key="5">
    <source>
        <dbReference type="EMBL" id="MUK89581.1"/>
    </source>
</evidence>
<dbReference type="SUPFAM" id="SSF88713">
    <property type="entry name" value="Glycoside hydrolase/deacetylase"/>
    <property type="match status" value="1"/>
</dbReference>
<dbReference type="PROSITE" id="PS51257">
    <property type="entry name" value="PROKAR_LIPOPROTEIN"/>
    <property type="match status" value="1"/>
</dbReference>
<evidence type="ECO:0000313" key="6">
    <source>
        <dbReference type="Proteomes" id="UP000469125"/>
    </source>
</evidence>
<reference evidence="5 6" key="1">
    <citation type="submission" date="2019-11" db="EMBL/GenBank/DDBJ databases">
        <authorList>
            <person name="Li X."/>
        </authorList>
    </citation>
    <scope>NUCLEOTIDE SEQUENCE [LARGE SCALE GENOMIC DNA]</scope>
    <source>
        <strain evidence="5 6">L9</strain>
    </source>
</reference>
<dbReference type="InterPro" id="IPR011330">
    <property type="entry name" value="Glyco_hydro/deAcase_b/a-brl"/>
</dbReference>
<keyword evidence="6" id="KW-1185">Reference proteome</keyword>
<dbReference type="Proteomes" id="UP000469125">
    <property type="component" value="Unassembled WGS sequence"/>
</dbReference>